<evidence type="ECO:0000313" key="5">
    <source>
        <dbReference type="Proteomes" id="UP000266188"/>
    </source>
</evidence>
<name>A0A3A2ZQB4_9EURO</name>
<dbReference type="STRING" id="2070753.A0A3A2ZQB4"/>
<feature type="region of interest" description="Disordered" evidence="2">
    <location>
        <begin position="82"/>
        <end position="130"/>
    </location>
</feature>
<accession>A0A3A2ZQB4</accession>
<dbReference type="OrthoDB" id="421038at2759"/>
<dbReference type="InterPro" id="IPR012946">
    <property type="entry name" value="X8"/>
</dbReference>
<protein>
    <submittedName>
        <fullName evidence="4">1,3-beta-glucanosyltransferase</fullName>
    </submittedName>
</protein>
<evidence type="ECO:0000259" key="3">
    <source>
        <dbReference type="SMART" id="SM00768"/>
    </source>
</evidence>
<dbReference type="Gene3D" id="1.20.58.1040">
    <property type="match status" value="1"/>
</dbReference>
<organism evidence="4 5">
    <name type="scientific">Aspergillus sclerotialis</name>
    <dbReference type="NCBI Taxonomy" id="2070753"/>
    <lineage>
        <taxon>Eukaryota</taxon>
        <taxon>Fungi</taxon>
        <taxon>Dikarya</taxon>
        <taxon>Ascomycota</taxon>
        <taxon>Pezizomycotina</taxon>
        <taxon>Eurotiomycetes</taxon>
        <taxon>Eurotiomycetidae</taxon>
        <taxon>Eurotiales</taxon>
        <taxon>Aspergillaceae</taxon>
        <taxon>Aspergillus</taxon>
        <taxon>Aspergillus subgen. Polypaecilum</taxon>
    </lineage>
</organism>
<evidence type="ECO:0000256" key="1">
    <source>
        <dbReference type="ARBA" id="ARBA00022729"/>
    </source>
</evidence>
<comment type="caution">
    <text evidence="4">The sequence shown here is derived from an EMBL/GenBank/DDBJ whole genome shotgun (WGS) entry which is preliminary data.</text>
</comment>
<dbReference type="AlphaFoldDB" id="A0A3A2ZQB4"/>
<keyword evidence="1" id="KW-0732">Signal</keyword>
<reference evidence="5" key="1">
    <citation type="submission" date="2017-02" db="EMBL/GenBank/DDBJ databases">
        <authorList>
            <person name="Tafer H."/>
            <person name="Lopandic K."/>
        </authorList>
    </citation>
    <scope>NUCLEOTIDE SEQUENCE [LARGE SCALE GENOMIC DNA]</scope>
    <source>
        <strain evidence="5">CBS 366.77</strain>
    </source>
</reference>
<dbReference type="SMART" id="SM00768">
    <property type="entry name" value="X8"/>
    <property type="match status" value="1"/>
</dbReference>
<proteinExistence type="predicted"/>
<keyword evidence="5" id="KW-1185">Reference proteome</keyword>
<evidence type="ECO:0000313" key="4">
    <source>
        <dbReference type="EMBL" id="RJE24493.1"/>
    </source>
</evidence>
<feature type="domain" description="X8" evidence="3">
    <location>
        <begin position="5"/>
        <end position="96"/>
    </location>
</feature>
<evidence type="ECO:0000256" key="2">
    <source>
        <dbReference type="SAM" id="MobiDB-lite"/>
    </source>
</evidence>
<dbReference type="Proteomes" id="UP000266188">
    <property type="component" value="Unassembled WGS sequence"/>
</dbReference>
<sequence>MEDSLTCVVKDDVSDKEVGKLFGTVCDLGNCDGILKDAKKGRYGAYSMCKPKQQLSFVMNQYYEQQSKKGNSASACDFKGAASTRKASKPSGTCKDLIKEAGPAGTGTVTSNPTGGSDSTSGSSSTSSGAVGIMATPGSVRVGDWQLGAYFATAIFTGAAMILL</sequence>
<dbReference type="EMBL" id="MVGC01000079">
    <property type="protein sequence ID" value="RJE24493.1"/>
    <property type="molecule type" value="Genomic_DNA"/>
</dbReference>
<keyword evidence="4" id="KW-0808">Transferase</keyword>
<dbReference type="Pfam" id="PF07983">
    <property type="entry name" value="X8"/>
    <property type="match status" value="1"/>
</dbReference>
<gene>
    <name evidence="4" type="ORF">PHISCL_03185</name>
</gene>
<dbReference type="GO" id="GO:0016740">
    <property type="term" value="F:transferase activity"/>
    <property type="evidence" value="ECO:0007669"/>
    <property type="project" value="UniProtKB-KW"/>
</dbReference>
<feature type="compositionally biased region" description="Low complexity" evidence="2">
    <location>
        <begin position="110"/>
        <end position="129"/>
    </location>
</feature>